<dbReference type="AlphaFoldDB" id="A0A1A8VNS2"/>
<protein>
    <submittedName>
        <fullName evidence="1">Uncharacterized protein</fullName>
    </submittedName>
</protein>
<evidence type="ECO:0000313" key="1">
    <source>
        <dbReference type="EMBL" id="SBS82200.1"/>
    </source>
</evidence>
<evidence type="ECO:0000313" key="2">
    <source>
        <dbReference type="Proteomes" id="UP000078546"/>
    </source>
</evidence>
<reference evidence="2" key="1">
    <citation type="submission" date="2016-05" db="EMBL/GenBank/DDBJ databases">
        <authorList>
            <person name="Naeem Raeece"/>
        </authorList>
    </citation>
    <scope>NUCLEOTIDE SEQUENCE [LARGE SCALE GENOMIC DNA]</scope>
</reference>
<sequence>MCRRPIANKGERLIEKPISWLFSKDLSGSLELTFNIILPVGRWSWKSKSAKECVTTHLPNELALKMDGAKANYRYQAIERTKIHDKFLFILVEVAIIQMRTLKTEVEKGFLSTVIGNRLIFLCQRILSNIKDGNIYINELLHLTLESIYLEKRFAETIQENYLVAYRQPHQVSKCFECQLDEIQSSAGKRRDETTAKGTGLAKSAGKEDPVELYSIFAFLPTLWRHSQVGSLTGAVHLLNNNADVQRQAQREQKSLRRSFLILRCRLFLSLGRRSLKVSDCSPANRERELGLDRRETVGSDNWYSNWLTNQCCEAKSVG</sequence>
<gene>
    <name evidence="1" type="ORF">POVCU1_006720</name>
</gene>
<proteinExistence type="predicted"/>
<dbReference type="Proteomes" id="UP000078546">
    <property type="component" value="Unassembled WGS sequence"/>
</dbReference>
<dbReference type="EMBL" id="FLQV01000124">
    <property type="protein sequence ID" value="SBS82200.1"/>
    <property type="molecule type" value="Genomic_DNA"/>
</dbReference>
<name>A0A1A8VNS2_PLAOA</name>
<organism evidence="1 2">
    <name type="scientific">Plasmodium ovale curtisi</name>
    <dbReference type="NCBI Taxonomy" id="864141"/>
    <lineage>
        <taxon>Eukaryota</taxon>
        <taxon>Sar</taxon>
        <taxon>Alveolata</taxon>
        <taxon>Apicomplexa</taxon>
        <taxon>Aconoidasida</taxon>
        <taxon>Haemosporida</taxon>
        <taxon>Plasmodiidae</taxon>
        <taxon>Plasmodium</taxon>
        <taxon>Plasmodium (Plasmodium)</taxon>
    </lineage>
</organism>
<accession>A0A1A8VNS2</accession>